<evidence type="ECO:0000313" key="4">
    <source>
        <dbReference type="WormBase" id="F54D5.9"/>
    </source>
</evidence>
<proteinExistence type="evidence at protein level"/>
<dbReference type="eggNOG" id="ENOG502TFNX">
    <property type="taxonomic scope" value="Eukaryota"/>
</dbReference>
<evidence type="ECO:0000259" key="1">
    <source>
        <dbReference type="PROSITE" id="PS50181"/>
    </source>
</evidence>
<dbReference type="Proteomes" id="UP000001940">
    <property type="component" value="Chromosome II"/>
</dbReference>
<gene>
    <name evidence="2" type="ORF">CELE_F54D5.9</name>
    <name evidence="2 4" type="ORF">F54D5.9</name>
</gene>
<dbReference type="STRING" id="6239.F54D5.9.1"/>
<dbReference type="AlphaFoldDB" id="Q20775"/>
<protein>
    <submittedName>
        <fullName evidence="2">F-box domain-containing protein</fullName>
    </submittedName>
</protein>
<feature type="domain" description="F-box" evidence="1">
    <location>
        <begin position="99"/>
        <end position="149"/>
    </location>
</feature>
<dbReference type="RefSeq" id="NP_496467.1">
    <property type="nucleotide sequence ID" value="NM_064066.4"/>
</dbReference>
<dbReference type="PANTHER" id="PTHR34098:SF2">
    <property type="entry name" value="F-BOX DOMAIN-CONTAINING PROTEIN"/>
    <property type="match status" value="1"/>
</dbReference>
<dbReference type="GeneID" id="174766"/>
<dbReference type="AGR" id="WB:WBGene00010053"/>
<dbReference type="CTD" id="174766"/>
<dbReference type="InParanoid" id="Q20775"/>
<evidence type="ECO:0000313" key="3">
    <source>
        <dbReference type="Proteomes" id="UP000001940"/>
    </source>
</evidence>
<dbReference type="InterPro" id="IPR056622">
    <property type="entry name" value="ARM_FBXO47"/>
</dbReference>
<dbReference type="PANTHER" id="PTHR34098">
    <property type="entry name" value="F-BOX ONLY PROTEIN 47"/>
    <property type="match status" value="1"/>
</dbReference>
<dbReference type="HOGENOM" id="CLU_496299_0_0_1"/>
<sequence>MFRRTEPPFRLLARKRRNSDSTPPITKFFATVKRERSSSESKNVCQKLDESFEAPNNLSQTSHTDSPDNGLLYSLEDLRALLGVPVKFSSKCVPSPDAPVGLENLPNRAYSHIFTILDMQSINALSLTSTKLCSRVKTYVSTHDFFRRMQLDNLDFLNSSLRPDDEEFLENDPFTACGGLIKSITITMNTKIRAQVFLNICRNLRDQLGGSLHGFGRLLETITHNWKFSERRIMVKAAIMIDADLRPSIIKVLTAKPGQLIGLEMKVRSGLTQLFLNLSQDIDEASPQEIIEFGSWLSVLIRNVIEKYQGKFYYILFGPTRSSRIGERVDWAYFCEDDSDTFTLRKSEPNYRKLLSTLLNGIRALRIMNNSKSSDQMWSGKKLYQLFLRIIEVCEVQGFWSETSSSMALAIDSSGLLSEYLVTCLDPRRDDYETLQNEAAEMVCLVRNHLYRWSAAPATFLAEPLHHAFNHLAQLDGHYDGCYKAFLEKIWNVQSSRLKEMVKNATNTTECSEKIREELDGQLSMARLLTDISNTVVLHQIGFQLPNDLAAELVNDPLEEEEQLE</sequence>
<dbReference type="IntAct" id="Q20775">
    <property type="interactions" value="3"/>
</dbReference>
<keyword evidence="3" id="KW-1185">Reference proteome</keyword>
<dbReference type="UCSC" id="F54D5.9">
    <property type="organism name" value="c. elegans"/>
</dbReference>
<dbReference type="WormBase" id="F54D5.9">
    <property type="protein sequence ID" value="CE03413"/>
    <property type="gene ID" value="WBGene00010053"/>
</dbReference>
<dbReference type="KEGG" id="cel:CELE_F54D5.9"/>
<accession>Q20775</accession>
<dbReference type="PROSITE" id="PS50181">
    <property type="entry name" value="FBOX"/>
    <property type="match status" value="1"/>
</dbReference>
<organism evidence="2 3">
    <name type="scientific">Caenorhabditis elegans</name>
    <dbReference type="NCBI Taxonomy" id="6239"/>
    <lineage>
        <taxon>Eukaryota</taxon>
        <taxon>Metazoa</taxon>
        <taxon>Ecdysozoa</taxon>
        <taxon>Nematoda</taxon>
        <taxon>Chromadorea</taxon>
        <taxon>Rhabditida</taxon>
        <taxon>Rhabditina</taxon>
        <taxon>Rhabditomorpha</taxon>
        <taxon>Rhabditoidea</taxon>
        <taxon>Rhabditidae</taxon>
        <taxon>Peloderinae</taxon>
        <taxon>Caenorhabditis</taxon>
    </lineage>
</organism>
<dbReference type="Bgee" id="WBGene00010053">
    <property type="expression patterns" value="Expressed in germ line (C elegans) and 4 other cell types or tissues"/>
</dbReference>
<dbReference type="FunCoup" id="Q20775">
    <property type="interactions" value="261"/>
</dbReference>
<dbReference type="PaxDb" id="6239-F54D5.9"/>
<name>Q20775_CAEEL</name>
<dbReference type="Pfam" id="PF24467">
    <property type="entry name" value="ARM_FBXO47"/>
    <property type="match status" value="1"/>
</dbReference>
<comment type="interaction">
    <interactant intactId="EBI-322604">
        <id>Q20775</id>
    </interactant>
    <interactant intactId="EBI-314583">
        <id>G5EDD8</id>
        <label>skr-2</label>
    </interactant>
    <organismsDiffer>false</organismsDiffer>
    <experiments>4</experiments>
</comment>
<dbReference type="InterPro" id="IPR038946">
    <property type="entry name" value="FBXO47"/>
</dbReference>
<dbReference type="InterPro" id="IPR001810">
    <property type="entry name" value="F-box_dom"/>
</dbReference>
<dbReference type="EMBL" id="BX284602">
    <property type="protein sequence ID" value="CAA91335.1"/>
    <property type="molecule type" value="Genomic_DNA"/>
</dbReference>
<reference evidence="2 3" key="1">
    <citation type="journal article" date="1998" name="Science">
        <title>Genome sequence of the nematode C. elegans: a platform for investigating biology.</title>
        <authorList>
            <consortium name="The C. elegans sequencing consortium"/>
            <person name="Sulson J.E."/>
            <person name="Waterston R."/>
        </authorList>
    </citation>
    <scope>NUCLEOTIDE SEQUENCE [LARGE SCALE GENOMIC DNA]</scope>
    <source>
        <strain evidence="2 3">Bristol N2</strain>
    </source>
</reference>
<dbReference type="PIR" id="T22649">
    <property type="entry name" value="T22649"/>
</dbReference>
<evidence type="ECO:0000313" key="2">
    <source>
        <dbReference type="EMBL" id="CAA91335.1"/>
    </source>
</evidence>
<dbReference type="OMA" id="GLEMKVR"/>
<dbReference type="OrthoDB" id="5785977at2759"/>